<name>A0A2D1R471_SPHYA</name>
<gene>
    <name evidence="1" type="ORF">BV87_14875</name>
</gene>
<evidence type="ECO:0000313" key="2">
    <source>
        <dbReference type="Proteomes" id="UP000037029"/>
    </source>
</evidence>
<proteinExistence type="predicted"/>
<sequence>MCCACAFTGANIRVIKVAMNSFWRGVDWQFPQKLDRQPLHFNPVSSFSLFNSQDGYQASA</sequence>
<dbReference type="Proteomes" id="UP000037029">
    <property type="component" value="Chromosome"/>
</dbReference>
<dbReference type="EMBL" id="CP020925">
    <property type="protein sequence ID" value="ATP19553.1"/>
    <property type="molecule type" value="Genomic_DNA"/>
</dbReference>
<accession>A0A2D1R471</accession>
<organism evidence="1 2">
    <name type="scientific">Sphingobium yanoikuyae</name>
    <name type="common">Sphingomonas yanoikuyae</name>
    <dbReference type="NCBI Taxonomy" id="13690"/>
    <lineage>
        <taxon>Bacteria</taxon>
        <taxon>Pseudomonadati</taxon>
        <taxon>Pseudomonadota</taxon>
        <taxon>Alphaproteobacteria</taxon>
        <taxon>Sphingomonadales</taxon>
        <taxon>Sphingomonadaceae</taxon>
        <taxon>Sphingobium</taxon>
    </lineage>
</organism>
<dbReference type="AlphaFoldDB" id="A0A2D1R471"/>
<reference evidence="1 2" key="1">
    <citation type="submission" date="2017-04" db="EMBL/GenBank/DDBJ databases">
        <title>Characterization, genome and methylation analysis of a phthalic acid esters degrading strain Sphingobium yanoikuyae SHJ.</title>
        <authorList>
            <person name="Feng L."/>
        </authorList>
    </citation>
    <scope>NUCLEOTIDE SEQUENCE [LARGE SCALE GENOMIC DNA]</scope>
    <source>
        <strain evidence="1 2">SHJ</strain>
    </source>
</reference>
<evidence type="ECO:0000313" key="1">
    <source>
        <dbReference type="EMBL" id="ATP19553.1"/>
    </source>
</evidence>
<protein>
    <submittedName>
        <fullName evidence="1">Uncharacterized protein</fullName>
    </submittedName>
</protein>